<evidence type="ECO:0008006" key="4">
    <source>
        <dbReference type="Google" id="ProtNLM"/>
    </source>
</evidence>
<accession>A0A0C3P4E5</accession>
<dbReference type="EMBL" id="KN840438">
    <property type="protein sequence ID" value="KIP12849.1"/>
    <property type="molecule type" value="Genomic_DNA"/>
</dbReference>
<reference evidence="2 3" key="1">
    <citation type="journal article" date="2014" name="PLoS Genet.">
        <title>Analysis of the Phlebiopsis gigantea genome, transcriptome and secretome provides insight into its pioneer colonization strategies of wood.</title>
        <authorList>
            <person name="Hori C."/>
            <person name="Ishida T."/>
            <person name="Igarashi K."/>
            <person name="Samejima M."/>
            <person name="Suzuki H."/>
            <person name="Master E."/>
            <person name="Ferreira P."/>
            <person name="Ruiz-Duenas F.J."/>
            <person name="Held B."/>
            <person name="Canessa P."/>
            <person name="Larrondo L.F."/>
            <person name="Schmoll M."/>
            <person name="Druzhinina I.S."/>
            <person name="Kubicek C.P."/>
            <person name="Gaskell J.A."/>
            <person name="Kersten P."/>
            <person name="St John F."/>
            <person name="Glasner J."/>
            <person name="Sabat G."/>
            <person name="Splinter BonDurant S."/>
            <person name="Syed K."/>
            <person name="Yadav J."/>
            <person name="Mgbeahuruike A.C."/>
            <person name="Kovalchuk A."/>
            <person name="Asiegbu F.O."/>
            <person name="Lackner G."/>
            <person name="Hoffmeister D."/>
            <person name="Rencoret J."/>
            <person name="Gutierrez A."/>
            <person name="Sun H."/>
            <person name="Lindquist E."/>
            <person name="Barry K."/>
            <person name="Riley R."/>
            <person name="Grigoriev I.V."/>
            <person name="Henrissat B."/>
            <person name="Kues U."/>
            <person name="Berka R.M."/>
            <person name="Martinez A.T."/>
            <person name="Covert S.F."/>
            <person name="Blanchette R.A."/>
            <person name="Cullen D."/>
        </authorList>
    </citation>
    <scope>NUCLEOTIDE SEQUENCE [LARGE SCALE GENOMIC DNA]</scope>
    <source>
        <strain evidence="2 3">11061_1 CR5-6</strain>
    </source>
</reference>
<organism evidence="2 3">
    <name type="scientific">Phlebiopsis gigantea (strain 11061_1 CR5-6)</name>
    <name type="common">White-rot fungus</name>
    <name type="synonym">Peniophora gigantea</name>
    <dbReference type="NCBI Taxonomy" id="745531"/>
    <lineage>
        <taxon>Eukaryota</taxon>
        <taxon>Fungi</taxon>
        <taxon>Dikarya</taxon>
        <taxon>Basidiomycota</taxon>
        <taxon>Agaricomycotina</taxon>
        <taxon>Agaricomycetes</taxon>
        <taxon>Polyporales</taxon>
        <taxon>Phanerochaetaceae</taxon>
        <taxon>Phlebiopsis</taxon>
    </lineage>
</organism>
<feature type="transmembrane region" description="Helical" evidence="1">
    <location>
        <begin position="104"/>
        <end position="125"/>
    </location>
</feature>
<proteinExistence type="predicted"/>
<gene>
    <name evidence="2" type="ORF">PHLGIDRAFT_42886</name>
</gene>
<dbReference type="STRING" id="745531.A0A0C3P4E5"/>
<dbReference type="AlphaFoldDB" id="A0A0C3P4E5"/>
<feature type="non-terminal residue" evidence="2">
    <location>
        <position position="1"/>
    </location>
</feature>
<feature type="transmembrane region" description="Helical" evidence="1">
    <location>
        <begin position="181"/>
        <end position="203"/>
    </location>
</feature>
<sequence length="209" mass="23535">IFTKLIFCLFGVYVWEIFQTSGFEWSLITRSRRFSWPLVLIFFLCRYCMLLALIGLIVALNDTSPINCAALYTFNSITGNLAILCASGSLMIRTAALWNKKRPILVALGVLAIAQWAILWRGMFVVETIFSPEAKGCVILKTNHVFMNISFFTTMGVDLVVLILTVVALGQKKIHSHLWKLLFQDGLVYFCITFLCNAVPAILNVLDLN</sequence>
<protein>
    <recommendedName>
        <fullName evidence="4">Chitin synthase export chaperone</fullName>
    </recommendedName>
</protein>
<dbReference type="HOGENOM" id="CLU_059054_0_0_1"/>
<keyword evidence="1" id="KW-1133">Transmembrane helix</keyword>
<name>A0A0C3P4E5_PHLG1</name>
<feature type="transmembrane region" description="Helical" evidence="1">
    <location>
        <begin position="72"/>
        <end position="92"/>
    </location>
</feature>
<keyword evidence="3" id="KW-1185">Reference proteome</keyword>
<keyword evidence="1" id="KW-0812">Transmembrane</keyword>
<evidence type="ECO:0000313" key="2">
    <source>
        <dbReference type="EMBL" id="KIP12849.1"/>
    </source>
</evidence>
<dbReference type="Proteomes" id="UP000053257">
    <property type="component" value="Unassembled WGS sequence"/>
</dbReference>
<feature type="transmembrane region" description="Helical" evidence="1">
    <location>
        <begin position="145"/>
        <end position="169"/>
    </location>
</feature>
<dbReference type="OrthoDB" id="3197626at2759"/>
<evidence type="ECO:0000313" key="3">
    <source>
        <dbReference type="Proteomes" id="UP000053257"/>
    </source>
</evidence>
<feature type="transmembrane region" description="Helical" evidence="1">
    <location>
        <begin position="38"/>
        <end position="60"/>
    </location>
</feature>
<feature type="non-terminal residue" evidence="2">
    <location>
        <position position="209"/>
    </location>
</feature>
<keyword evidence="1" id="KW-0472">Membrane</keyword>
<evidence type="ECO:0000256" key="1">
    <source>
        <dbReference type="SAM" id="Phobius"/>
    </source>
</evidence>